<gene>
    <name evidence="5" type="primary">YIM1-2_0</name>
    <name evidence="5" type="ORF">Cantr_03034</name>
</gene>
<evidence type="ECO:0000256" key="2">
    <source>
        <dbReference type="ARBA" id="ARBA00022677"/>
    </source>
</evidence>
<dbReference type="OrthoDB" id="3509362at2759"/>
<dbReference type="STRING" id="5486.A0A367YP78"/>
<evidence type="ECO:0000313" key="5">
    <source>
        <dbReference type="EMBL" id="RCK66811.1"/>
    </source>
</evidence>
<comment type="caution">
    <text evidence="5">The sequence shown here is derived from an EMBL/GenBank/DDBJ whole genome shotgun (WGS) entry which is preliminary data.</text>
</comment>
<dbReference type="InterPro" id="IPR020843">
    <property type="entry name" value="ER"/>
</dbReference>
<dbReference type="InterPro" id="IPR036291">
    <property type="entry name" value="NAD(P)-bd_dom_sf"/>
</dbReference>
<proteinExistence type="inferred from homology"/>
<evidence type="ECO:0000256" key="1">
    <source>
        <dbReference type="ARBA" id="ARBA00004502"/>
    </source>
</evidence>
<dbReference type="InterPro" id="IPR013154">
    <property type="entry name" value="ADH-like_N"/>
</dbReference>
<dbReference type="Pfam" id="PF08240">
    <property type="entry name" value="ADH_N"/>
    <property type="match status" value="1"/>
</dbReference>
<keyword evidence="6" id="KW-1185">Reference proteome</keyword>
<comment type="subcellular location">
    <subcellularLocation>
        <location evidence="1">Lipid droplet</location>
    </subcellularLocation>
</comment>
<dbReference type="GO" id="GO:0005739">
    <property type="term" value="C:mitochondrion"/>
    <property type="evidence" value="ECO:0007669"/>
    <property type="project" value="TreeGrafter"/>
</dbReference>
<evidence type="ECO:0000259" key="4">
    <source>
        <dbReference type="SMART" id="SM00829"/>
    </source>
</evidence>
<evidence type="ECO:0000256" key="3">
    <source>
        <dbReference type="ARBA" id="ARBA00038249"/>
    </source>
</evidence>
<dbReference type="GO" id="GO:0005811">
    <property type="term" value="C:lipid droplet"/>
    <property type="evidence" value="ECO:0007669"/>
    <property type="project" value="UniProtKB-SubCell"/>
</dbReference>
<name>A0A367YP78_9ASCO</name>
<feature type="domain" description="Enoyl reductase (ER)" evidence="4">
    <location>
        <begin position="23"/>
        <end position="349"/>
    </location>
</feature>
<organism evidence="5 6">
    <name type="scientific">Candida viswanathii</name>
    <dbReference type="NCBI Taxonomy" id="5486"/>
    <lineage>
        <taxon>Eukaryota</taxon>
        <taxon>Fungi</taxon>
        <taxon>Dikarya</taxon>
        <taxon>Ascomycota</taxon>
        <taxon>Saccharomycotina</taxon>
        <taxon>Pichiomycetes</taxon>
        <taxon>Debaryomycetaceae</taxon>
        <taxon>Candida/Lodderomyces clade</taxon>
        <taxon>Candida</taxon>
    </lineage>
</organism>
<protein>
    <submittedName>
        <fullName evidence="5">Protein YIM1-2</fullName>
    </submittedName>
</protein>
<dbReference type="SUPFAM" id="SSF51735">
    <property type="entry name" value="NAD(P)-binding Rossmann-fold domains"/>
    <property type="match status" value="1"/>
</dbReference>
<dbReference type="Pfam" id="PF13602">
    <property type="entry name" value="ADH_zinc_N_2"/>
    <property type="match status" value="1"/>
</dbReference>
<dbReference type="Gene3D" id="3.40.50.720">
    <property type="entry name" value="NAD(P)-binding Rossmann-like Domain"/>
    <property type="match status" value="1"/>
</dbReference>
<dbReference type="PANTHER" id="PTHR11695:SF294">
    <property type="entry name" value="RETICULON-4-INTERACTING PROTEIN 1, MITOCHONDRIAL"/>
    <property type="match status" value="1"/>
</dbReference>
<dbReference type="Proteomes" id="UP000253472">
    <property type="component" value="Unassembled WGS sequence"/>
</dbReference>
<reference evidence="5 6" key="1">
    <citation type="submission" date="2018-06" db="EMBL/GenBank/DDBJ databases">
        <title>Whole genome sequencing of Candida tropicalis (genome annotated by CSBL at Korea University).</title>
        <authorList>
            <person name="Ahn J."/>
        </authorList>
    </citation>
    <scope>NUCLEOTIDE SEQUENCE [LARGE SCALE GENOMIC DNA]</scope>
    <source>
        <strain evidence="5 6">ATCC 20962</strain>
    </source>
</reference>
<keyword evidence="2" id="KW-0551">Lipid droplet</keyword>
<sequence>MSETIEYKRWAFRHGGTPLKIIDDKFKFPKDAQGNLVIPENDILVKIHYASVNPVDSKLHHIMYFAPFINHGIGKDFSGEIVALGSNIRNFKVGEYVQGFHPGGLTFDGTFSEYVLINTNLLMFNTEIARVPENISLEEAAAWPLVFGTAILMIYNLPIKGKKVLVLGAATSVGRYLTQLLRVEGASEIVASCSPRSQELVEELGATRIVNYRKNVLNQVLESAKDQPFDYILDCWGGTELFPHIDHILVKGGVYHSIVGDIPGSGAFPFVWGTLKSLARTVVSWVNLLDYSYSYVFLGTKNTGWIPKAQQYIASGQIKIFVDKVYDFEDLPKAIEYIESGQAQGKLVIKVAKD</sequence>
<dbReference type="InterPro" id="IPR050700">
    <property type="entry name" value="YIM1/Zinc_Alcohol_DH_Fams"/>
</dbReference>
<dbReference type="EMBL" id="QLNQ01000001">
    <property type="protein sequence ID" value="RCK66811.1"/>
    <property type="molecule type" value="Genomic_DNA"/>
</dbReference>
<evidence type="ECO:0000313" key="6">
    <source>
        <dbReference type="Proteomes" id="UP000253472"/>
    </source>
</evidence>
<accession>A0A367YP78</accession>
<dbReference type="AlphaFoldDB" id="A0A367YP78"/>
<dbReference type="InterPro" id="IPR011032">
    <property type="entry name" value="GroES-like_sf"/>
</dbReference>
<dbReference type="PANTHER" id="PTHR11695">
    <property type="entry name" value="ALCOHOL DEHYDROGENASE RELATED"/>
    <property type="match status" value="1"/>
</dbReference>
<dbReference type="GO" id="GO:0016491">
    <property type="term" value="F:oxidoreductase activity"/>
    <property type="evidence" value="ECO:0007669"/>
    <property type="project" value="InterPro"/>
</dbReference>
<dbReference type="SUPFAM" id="SSF50129">
    <property type="entry name" value="GroES-like"/>
    <property type="match status" value="1"/>
</dbReference>
<dbReference type="SMART" id="SM00829">
    <property type="entry name" value="PKS_ER"/>
    <property type="match status" value="1"/>
</dbReference>
<dbReference type="Gene3D" id="3.90.180.10">
    <property type="entry name" value="Medium-chain alcohol dehydrogenases, catalytic domain"/>
    <property type="match status" value="1"/>
</dbReference>
<comment type="similarity">
    <text evidence="3">Belongs to the YIM1 family.</text>
</comment>